<dbReference type="InterPro" id="IPR008333">
    <property type="entry name" value="Cbr1-like_FAD-bd_dom"/>
</dbReference>
<organism evidence="4 5">
    <name type="scientific">Methylomonas lenta</name>
    <dbReference type="NCBI Taxonomy" id="980561"/>
    <lineage>
        <taxon>Bacteria</taxon>
        <taxon>Pseudomonadati</taxon>
        <taxon>Pseudomonadota</taxon>
        <taxon>Gammaproteobacteria</taxon>
        <taxon>Methylococcales</taxon>
        <taxon>Methylococcaceae</taxon>
        <taxon>Methylomonas</taxon>
    </lineage>
</organism>
<dbReference type="GO" id="GO:0016491">
    <property type="term" value="F:oxidoreductase activity"/>
    <property type="evidence" value="ECO:0007669"/>
    <property type="project" value="InterPro"/>
</dbReference>
<comment type="caution">
    <text evidence="4">The sequence shown here is derived from an EMBL/GenBank/DDBJ whole genome shotgun (WGS) entry which is preliminary data.</text>
</comment>
<dbReference type="RefSeq" id="WP_066978630.1">
    <property type="nucleotide sequence ID" value="NZ_LUUI01000066.1"/>
</dbReference>
<dbReference type="PANTHER" id="PTHR47354">
    <property type="entry name" value="NADH OXIDOREDUCTASE HCR"/>
    <property type="match status" value="1"/>
</dbReference>
<protein>
    <submittedName>
        <fullName evidence="4">Oxygenase</fullName>
    </submittedName>
</protein>
<dbReference type="EMBL" id="LUUI01000066">
    <property type="protein sequence ID" value="OAI19448.1"/>
    <property type="molecule type" value="Genomic_DNA"/>
</dbReference>
<dbReference type="SUPFAM" id="SSF63380">
    <property type="entry name" value="Riboflavin synthase domain-like"/>
    <property type="match status" value="1"/>
</dbReference>
<dbReference type="PANTHER" id="PTHR47354:SF5">
    <property type="entry name" value="PROTEIN RFBI"/>
    <property type="match status" value="1"/>
</dbReference>
<dbReference type="InterPro" id="IPR017927">
    <property type="entry name" value="FAD-bd_FR_type"/>
</dbReference>
<dbReference type="InterPro" id="IPR017938">
    <property type="entry name" value="Riboflavin_synthase-like_b-brl"/>
</dbReference>
<dbReference type="Gene3D" id="3.10.20.30">
    <property type="match status" value="1"/>
</dbReference>
<dbReference type="Gene3D" id="2.40.30.10">
    <property type="entry name" value="Translation factors"/>
    <property type="match status" value="1"/>
</dbReference>
<dbReference type="InterPro" id="IPR001433">
    <property type="entry name" value="OxRdtase_FAD/NAD-bd"/>
</dbReference>
<dbReference type="AlphaFoldDB" id="A0A177NMY1"/>
<dbReference type="Pfam" id="PF00175">
    <property type="entry name" value="NAD_binding_1"/>
    <property type="match status" value="1"/>
</dbReference>
<dbReference type="SUPFAM" id="SSF54292">
    <property type="entry name" value="2Fe-2S ferredoxin-like"/>
    <property type="match status" value="1"/>
</dbReference>
<evidence type="ECO:0000256" key="1">
    <source>
        <dbReference type="ARBA" id="ARBA00034078"/>
    </source>
</evidence>
<dbReference type="Gene3D" id="3.40.50.80">
    <property type="entry name" value="Nucleotide-binding domain of ferredoxin-NADP reductase (FNR) module"/>
    <property type="match status" value="1"/>
</dbReference>
<accession>A0A177NMY1</accession>
<dbReference type="InterPro" id="IPR012675">
    <property type="entry name" value="Beta-grasp_dom_sf"/>
</dbReference>
<sequence>MAIIRYAKDNYDLEENQSVLDCLTHRGVALPFSCRSGVCQTCLMRATGGTPTEASQQGLKDSLRLQNYFLPCVCYPDTDLEVALPDDADAQAVIPATVKSLRLLNADIMHVELESHAQLDYRAGQFINLFQHQTLGRSYSLASVPHQDDHLHLHVRRLPQGRVSGWIHDELRPGQTVELRGPGGDCFYIPGDHAQSMMLIGTGSGLAPLYGIIRDALSQGHTGPIYLFHGSRDLNGLYLSAELRELMAHYANFNYIPCLSGDDVPAGYASGRAHDIAFEQIPSLKNWRMFLCGHPEMVRITKRKAFLAGAAMKNIYADAFNVSQPL</sequence>
<feature type="domain" description="FAD-binding FR-type" evidence="3">
    <location>
        <begin position="91"/>
        <end position="189"/>
    </location>
</feature>
<feature type="domain" description="2Fe-2S ferredoxin-type" evidence="2">
    <location>
        <begin position="1"/>
        <end position="88"/>
    </location>
</feature>
<dbReference type="GO" id="GO:0051536">
    <property type="term" value="F:iron-sulfur cluster binding"/>
    <property type="evidence" value="ECO:0007669"/>
    <property type="project" value="InterPro"/>
</dbReference>
<dbReference type="PRINTS" id="PR00410">
    <property type="entry name" value="PHEHYDRXLASE"/>
</dbReference>
<dbReference type="InterPro" id="IPR036010">
    <property type="entry name" value="2Fe-2S_ferredoxin-like_sf"/>
</dbReference>
<proteinExistence type="predicted"/>
<keyword evidence="5" id="KW-1185">Reference proteome</keyword>
<dbReference type="STRING" id="980561.A1359_03925"/>
<dbReference type="OrthoDB" id="9806195at2"/>
<dbReference type="SUPFAM" id="SSF52343">
    <property type="entry name" value="Ferredoxin reductase-like, C-terminal NADP-linked domain"/>
    <property type="match status" value="1"/>
</dbReference>
<dbReference type="InterPro" id="IPR039261">
    <property type="entry name" value="FNR_nucleotide-bd"/>
</dbReference>
<comment type="cofactor">
    <cofactor evidence="1">
        <name>[2Fe-2S] cluster</name>
        <dbReference type="ChEBI" id="CHEBI:190135"/>
    </cofactor>
</comment>
<dbReference type="PROSITE" id="PS51384">
    <property type="entry name" value="FAD_FR"/>
    <property type="match status" value="1"/>
</dbReference>
<reference evidence="4 5" key="1">
    <citation type="submission" date="2016-03" db="EMBL/GenBank/DDBJ databases">
        <authorList>
            <person name="Ploux O."/>
        </authorList>
    </citation>
    <scope>NUCLEOTIDE SEQUENCE [LARGE SCALE GENOMIC DNA]</scope>
    <source>
        <strain evidence="4 5">R-45370</strain>
    </source>
</reference>
<dbReference type="Proteomes" id="UP000078476">
    <property type="component" value="Unassembled WGS sequence"/>
</dbReference>
<dbReference type="CDD" id="cd00207">
    <property type="entry name" value="fer2"/>
    <property type="match status" value="1"/>
</dbReference>
<dbReference type="Pfam" id="PF00111">
    <property type="entry name" value="Fer2"/>
    <property type="match status" value="1"/>
</dbReference>
<evidence type="ECO:0000313" key="4">
    <source>
        <dbReference type="EMBL" id="OAI19448.1"/>
    </source>
</evidence>
<dbReference type="InterPro" id="IPR001709">
    <property type="entry name" value="Flavoprot_Pyr_Nucl_cyt_Rdtase"/>
</dbReference>
<dbReference type="InterPro" id="IPR001041">
    <property type="entry name" value="2Fe-2S_ferredoxin-type"/>
</dbReference>
<dbReference type="CDD" id="cd06194">
    <property type="entry name" value="FNR_N-term_Iron_sulfur_binding"/>
    <property type="match status" value="1"/>
</dbReference>
<dbReference type="Pfam" id="PF00970">
    <property type="entry name" value="FAD_binding_6"/>
    <property type="match status" value="1"/>
</dbReference>
<dbReference type="PRINTS" id="PR00371">
    <property type="entry name" value="FPNCR"/>
</dbReference>
<dbReference type="PROSITE" id="PS51085">
    <property type="entry name" value="2FE2S_FER_2"/>
    <property type="match status" value="1"/>
</dbReference>
<gene>
    <name evidence="4" type="ORF">A1359_03925</name>
</gene>
<name>A0A177NMY1_9GAMM</name>
<evidence type="ECO:0000259" key="3">
    <source>
        <dbReference type="PROSITE" id="PS51384"/>
    </source>
</evidence>
<evidence type="ECO:0000313" key="5">
    <source>
        <dbReference type="Proteomes" id="UP000078476"/>
    </source>
</evidence>
<evidence type="ECO:0000259" key="2">
    <source>
        <dbReference type="PROSITE" id="PS51085"/>
    </source>
</evidence>
<dbReference type="InterPro" id="IPR050415">
    <property type="entry name" value="MRET"/>
</dbReference>